<evidence type="ECO:0000256" key="6">
    <source>
        <dbReference type="ARBA" id="ARBA00023065"/>
    </source>
</evidence>
<dbReference type="Proteomes" id="UP000054217">
    <property type="component" value="Unassembled WGS sequence"/>
</dbReference>
<sequence>MSVRTRVARAYYFLHHLWAIAIFRSWRILFFFALWATAVCIVNYHVHSLALQPTLLTVLGTVLGFVISFRTTTSYDRYNEARKLWVQVIYASRMFARTVWFHVPSNAIGVRVDPADETLLSECQAKTLLEKKTVINLLEAYAIAVKHYLRREDGIEYEDINPYVKFLPKYTLPSSISPHCGTMHHWPPKDENEAEKGQPGLECSRRATYPRHRAHQQDSSFTSGTTTFVSSNPHHSPENDSGWNTQTLLPAENPPDRSLTGLCTHIWRKICHTESSPRRPKSPKKERVDNVPLEISFYLSSYIAALEERNDNIHPKIEPPTMSLLHTSLCQLIEALTDMERIATTSVIYSKHLWLLTIIYCLLLPFQTLSTLGWLTVPGTVLACFMFFGFLVAGAEIENPFGYDKNDLNLKDFVHIIHEELHSMTSRPTPRPSEWVFCKDNNRLFPSCPKGEIVSPEEWLRRGSEGIYEALGSHVKNCGAHRRPA</sequence>
<dbReference type="PANTHER" id="PTHR33281">
    <property type="entry name" value="UPF0187 PROTEIN YNEE"/>
    <property type="match status" value="1"/>
</dbReference>
<keyword evidence="6" id="KW-0406">Ion transport</keyword>
<evidence type="ECO:0000256" key="1">
    <source>
        <dbReference type="ARBA" id="ARBA00004651"/>
    </source>
</evidence>
<keyword evidence="3" id="KW-1003">Cell membrane</keyword>
<organism evidence="10 11">
    <name type="scientific">Pisolithus tinctorius Marx 270</name>
    <dbReference type="NCBI Taxonomy" id="870435"/>
    <lineage>
        <taxon>Eukaryota</taxon>
        <taxon>Fungi</taxon>
        <taxon>Dikarya</taxon>
        <taxon>Basidiomycota</taxon>
        <taxon>Agaricomycotina</taxon>
        <taxon>Agaricomycetes</taxon>
        <taxon>Agaricomycetidae</taxon>
        <taxon>Boletales</taxon>
        <taxon>Sclerodermatineae</taxon>
        <taxon>Pisolithaceae</taxon>
        <taxon>Pisolithus</taxon>
    </lineage>
</organism>
<feature type="transmembrane region" description="Helical" evidence="9">
    <location>
        <begin position="348"/>
        <end position="366"/>
    </location>
</feature>
<dbReference type="InterPro" id="IPR044669">
    <property type="entry name" value="YneE/VCCN1/2-like"/>
</dbReference>
<keyword evidence="2" id="KW-0813">Transport</keyword>
<name>A0A0C3PS88_PISTI</name>
<feature type="region of interest" description="Disordered" evidence="8">
    <location>
        <begin position="209"/>
        <end position="247"/>
    </location>
</feature>
<dbReference type="EMBL" id="KN831949">
    <property type="protein sequence ID" value="KIO11499.1"/>
    <property type="molecule type" value="Genomic_DNA"/>
</dbReference>
<dbReference type="PANTHER" id="PTHR33281:SF19">
    <property type="entry name" value="VOLTAGE-DEPENDENT ANION CHANNEL-FORMING PROTEIN YNEE"/>
    <property type="match status" value="1"/>
</dbReference>
<evidence type="ECO:0000256" key="8">
    <source>
        <dbReference type="SAM" id="MobiDB-lite"/>
    </source>
</evidence>
<evidence type="ECO:0000256" key="4">
    <source>
        <dbReference type="ARBA" id="ARBA00022692"/>
    </source>
</evidence>
<keyword evidence="5 9" id="KW-1133">Transmembrane helix</keyword>
<feature type="transmembrane region" description="Helical" evidence="9">
    <location>
        <begin position="21"/>
        <end position="44"/>
    </location>
</feature>
<feature type="transmembrane region" description="Helical" evidence="9">
    <location>
        <begin position="372"/>
        <end position="395"/>
    </location>
</feature>
<dbReference type="Pfam" id="PF25539">
    <property type="entry name" value="Bestrophin_2"/>
    <property type="match status" value="2"/>
</dbReference>
<accession>A0A0C3PS88</accession>
<evidence type="ECO:0000313" key="10">
    <source>
        <dbReference type="EMBL" id="KIO11499.1"/>
    </source>
</evidence>
<dbReference type="GO" id="GO:0005886">
    <property type="term" value="C:plasma membrane"/>
    <property type="evidence" value="ECO:0007669"/>
    <property type="project" value="UniProtKB-SubCell"/>
</dbReference>
<evidence type="ECO:0000256" key="9">
    <source>
        <dbReference type="SAM" id="Phobius"/>
    </source>
</evidence>
<keyword evidence="11" id="KW-1185">Reference proteome</keyword>
<reference evidence="11" key="2">
    <citation type="submission" date="2015-01" db="EMBL/GenBank/DDBJ databases">
        <title>Evolutionary Origins and Diversification of the Mycorrhizal Mutualists.</title>
        <authorList>
            <consortium name="DOE Joint Genome Institute"/>
            <consortium name="Mycorrhizal Genomics Consortium"/>
            <person name="Kohler A."/>
            <person name="Kuo A."/>
            <person name="Nagy L.G."/>
            <person name="Floudas D."/>
            <person name="Copeland A."/>
            <person name="Barry K.W."/>
            <person name="Cichocki N."/>
            <person name="Veneault-Fourrey C."/>
            <person name="LaButti K."/>
            <person name="Lindquist E.A."/>
            <person name="Lipzen A."/>
            <person name="Lundell T."/>
            <person name="Morin E."/>
            <person name="Murat C."/>
            <person name="Riley R."/>
            <person name="Ohm R."/>
            <person name="Sun H."/>
            <person name="Tunlid A."/>
            <person name="Henrissat B."/>
            <person name="Grigoriev I.V."/>
            <person name="Hibbett D.S."/>
            <person name="Martin F."/>
        </authorList>
    </citation>
    <scope>NUCLEOTIDE SEQUENCE [LARGE SCALE GENOMIC DNA]</scope>
    <source>
        <strain evidence="11">Marx 270</strain>
    </source>
</reference>
<protein>
    <submittedName>
        <fullName evidence="10">Uncharacterized protein</fullName>
    </submittedName>
</protein>
<dbReference type="GO" id="GO:0005254">
    <property type="term" value="F:chloride channel activity"/>
    <property type="evidence" value="ECO:0007669"/>
    <property type="project" value="InterPro"/>
</dbReference>
<evidence type="ECO:0000313" key="11">
    <source>
        <dbReference type="Proteomes" id="UP000054217"/>
    </source>
</evidence>
<evidence type="ECO:0000256" key="2">
    <source>
        <dbReference type="ARBA" id="ARBA00022448"/>
    </source>
</evidence>
<reference evidence="10 11" key="1">
    <citation type="submission" date="2014-04" db="EMBL/GenBank/DDBJ databases">
        <authorList>
            <consortium name="DOE Joint Genome Institute"/>
            <person name="Kuo A."/>
            <person name="Kohler A."/>
            <person name="Costa M.D."/>
            <person name="Nagy L.G."/>
            <person name="Floudas D."/>
            <person name="Copeland A."/>
            <person name="Barry K.W."/>
            <person name="Cichocki N."/>
            <person name="Veneault-Fourrey C."/>
            <person name="LaButti K."/>
            <person name="Lindquist E.A."/>
            <person name="Lipzen A."/>
            <person name="Lundell T."/>
            <person name="Morin E."/>
            <person name="Murat C."/>
            <person name="Sun H."/>
            <person name="Tunlid A."/>
            <person name="Henrissat B."/>
            <person name="Grigoriev I.V."/>
            <person name="Hibbett D.S."/>
            <person name="Martin F."/>
            <person name="Nordberg H.P."/>
            <person name="Cantor M.N."/>
            <person name="Hua S.X."/>
        </authorList>
    </citation>
    <scope>NUCLEOTIDE SEQUENCE [LARGE SCALE GENOMIC DNA]</scope>
    <source>
        <strain evidence="10 11">Marx 270</strain>
    </source>
</reference>
<feature type="transmembrane region" description="Helical" evidence="9">
    <location>
        <begin position="50"/>
        <end position="69"/>
    </location>
</feature>
<keyword evidence="7 9" id="KW-0472">Membrane</keyword>
<evidence type="ECO:0000256" key="7">
    <source>
        <dbReference type="ARBA" id="ARBA00023136"/>
    </source>
</evidence>
<comment type="subcellular location">
    <subcellularLocation>
        <location evidence="1">Cell membrane</location>
        <topology evidence="1">Multi-pass membrane protein</topology>
    </subcellularLocation>
</comment>
<gene>
    <name evidence="10" type="ORF">M404DRAFT_994244</name>
</gene>
<dbReference type="AlphaFoldDB" id="A0A0C3PS88"/>
<feature type="compositionally biased region" description="Low complexity" evidence="8">
    <location>
        <begin position="219"/>
        <end position="231"/>
    </location>
</feature>
<dbReference type="STRING" id="870435.A0A0C3PS88"/>
<evidence type="ECO:0000256" key="3">
    <source>
        <dbReference type="ARBA" id="ARBA00022475"/>
    </source>
</evidence>
<dbReference type="InParanoid" id="A0A0C3PS88"/>
<dbReference type="HOGENOM" id="CLU_029790_6_1_1"/>
<keyword evidence="4 9" id="KW-0812">Transmembrane</keyword>
<proteinExistence type="predicted"/>
<evidence type="ECO:0000256" key="5">
    <source>
        <dbReference type="ARBA" id="ARBA00022989"/>
    </source>
</evidence>
<dbReference type="OrthoDB" id="1368at2759"/>